<reference evidence="3" key="2">
    <citation type="journal article" date="2015" name="Sci. Rep.">
        <title>Genetic analysis of capsular polysaccharide synthesis gene clusters in 79 capsular types of Klebsiella spp.</title>
        <authorList>
            <person name="Pan Y.J."/>
            <person name="Lin T.L."/>
            <person name="Chen C.T."/>
            <person name="Chen Y.Y."/>
            <person name="Hsieh P.F."/>
            <person name="Hsu C.R."/>
            <person name="Wu M.C."/>
            <person name="Wang J.T."/>
        </authorList>
    </citation>
    <scope>NUCLEOTIDE SEQUENCE</scope>
    <source>
        <strain evidence="3">6613</strain>
    </source>
</reference>
<dbReference type="EMBL" id="AB924565">
    <property type="protein sequence ID" value="BAT23503.1"/>
    <property type="molecule type" value="Genomic_DNA"/>
</dbReference>
<dbReference type="InterPro" id="IPR001173">
    <property type="entry name" value="Glyco_trans_2-like"/>
</dbReference>
<reference evidence="3" key="1">
    <citation type="submission" date="2014-04" db="EMBL/GenBank/DDBJ databases">
        <authorList>
            <person name="Harrison E."/>
        </authorList>
    </citation>
    <scope>NUCLEOTIDE SEQUENCE</scope>
    <source>
        <strain evidence="3">6613</strain>
    </source>
</reference>
<evidence type="ECO:0000259" key="2">
    <source>
        <dbReference type="Pfam" id="PF00535"/>
    </source>
</evidence>
<protein>
    <submittedName>
        <fullName evidence="3">Glycosyl transferase</fullName>
    </submittedName>
</protein>
<name>A0A0P0YQZ7_9ENTR</name>
<gene>
    <name evidence="3" type="primary">wckS</name>
</gene>
<dbReference type="SUPFAM" id="SSF53448">
    <property type="entry name" value="Nucleotide-diphospho-sugar transferases"/>
    <property type="match status" value="1"/>
</dbReference>
<dbReference type="PANTHER" id="PTHR43685:SF2">
    <property type="entry name" value="GLYCOSYLTRANSFERASE 2-LIKE DOMAIN-CONTAINING PROTEIN"/>
    <property type="match status" value="1"/>
</dbReference>
<evidence type="ECO:0000313" key="3">
    <source>
        <dbReference type="EMBL" id="BAT23503.1"/>
    </source>
</evidence>
<keyword evidence="1" id="KW-0812">Transmembrane</keyword>
<dbReference type="Pfam" id="PF00535">
    <property type="entry name" value="Glycos_transf_2"/>
    <property type="match status" value="1"/>
</dbReference>
<keyword evidence="1" id="KW-1133">Transmembrane helix</keyword>
<dbReference type="PANTHER" id="PTHR43685">
    <property type="entry name" value="GLYCOSYLTRANSFERASE"/>
    <property type="match status" value="1"/>
</dbReference>
<dbReference type="InterPro" id="IPR029044">
    <property type="entry name" value="Nucleotide-diphossugar_trans"/>
</dbReference>
<dbReference type="GO" id="GO:0016740">
    <property type="term" value="F:transferase activity"/>
    <property type="evidence" value="ECO:0007669"/>
    <property type="project" value="UniProtKB-KW"/>
</dbReference>
<evidence type="ECO:0000256" key="1">
    <source>
        <dbReference type="SAM" id="Phobius"/>
    </source>
</evidence>
<accession>A0A0P0YQZ7</accession>
<sequence>MNNEKIKIAIIMPAYNCEDTIKKSILSVINQTYTNWHLYIINDCSVDNTSIILEDYFLNDKITIIENEENIGAAGSRNRGITLSTEPVIAFIDSDDLWNENKLLLQVEEIAKGEKFIITDYDYIEQSTQRTFSVSWGKKYLTEKDFLKKKFRVCFSSLLYIRCENQFKKIGHEDFVFLFELFKLYGDAKVINKNLVSYISVENSLSSNKKKAIIWHVNCLKYIFNDNYLKVFYYFLYYMVNGILFKRKNR</sequence>
<feature type="transmembrane region" description="Helical" evidence="1">
    <location>
        <begin position="228"/>
        <end position="245"/>
    </location>
</feature>
<keyword evidence="1" id="KW-0472">Membrane</keyword>
<keyword evidence="3" id="KW-0808">Transferase</keyword>
<dbReference type="Gene3D" id="3.90.550.10">
    <property type="entry name" value="Spore Coat Polysaccharide Biosynthesis Protein SpsA, Chain A"/>
    <property type="match status" value="1"/>
</dbReference>
<proteinExistence type="predicted"/>
<dbReference type="InterPro" id="IPR050834">
    <property type="entry name" value="Glycosyltransf_2"/>
</dbReference>
<dbReference type="AlphaFoldDB" id="A0A0P0YQZ7"/>
<organism evidence="3">
    <name type="scientific">Klebsiella sp. 6613</name>
    <dbReference type="NCBI Taxonomy" id="97472"/>
    <lineage>
        <taxon>Bacteria</taxon>
        <taxon>Pseudomonadati</taxon>
        <taxon>Pseudomonadota</taxon>
        <taxon>Gammaproteobacteria</taxon>
        <taxon>Enterobacterales</taxon>
        <taxon>Enterobacteriaceae</taxon>
        <taxon>Klebsiella/Raoultella group</taxon>
        <taxon>Klebsiella</taxon>
    </lineage>
</organism>
<dbReference type="CDD" id="cd00761">
    <property type="entry name" value="Glyco_tranf_GTA_type"/>
    <property type="match status" value="1"/>
</dbReference>
<feature type="domain" description="Glycosyltransferase 2-like" evidence="2">
    <location>
        <begin position="10"/>
        <end position="157"/>
    </location>
</feature>